<reference evidence="2" key="1">
    <citation type="journal article" date="2019" name="Int. J. Syst. Evol. Microbiol.">
        <title>The Global Catalogue of Microorganisms (GCM) 10K type strain sequencing project: providing services to taxonomists for standard genome sequencing and annotation.</title>
        <authorList>
            <consortium name="The Broad Institute Genomics Platform"/>
            <consortium name="The Broad Institute Genome Sequencing Center for Infectious Disease"/>
            <person name="Wu L."/>
            <person name="Ma J."/>
        </authorList>
    </citation>
    <scope>NUCLEOTIDE SEQUENCE [LARGE SCALE GENOMIC DNA]</scope>
    <source>
        <strain evidence="2">JCM 18200</strain>
    </source>
</reference>
<evidence type="ECO:0000313" key="1">
    <source>
        <dbReference type="EMBL" id="GAA4790573.1"/>
    </source>
</evidence>
<proteinExistence type="predicted"/>
<dbReference type="Proteomes" id="UP001501411">
    <property type="component" value="Unassembled WGS sequence"/>
</dbReference>
<accession>A0ABP9B747</accession>
<keyword evidence="2" id="KW-1185">Reference proteome</keyword>
<protein>
    <submittedName>
        <fullName evidence="1">Uncharacterized protein</fullName>
    </submittedName>
</protein>
<sequence>MGDRFSPTDNVDIYYSSKDVKHEYKVIGHITADVIANEESSKRSIIQKAKAVGADAVIIHGIEYKGDKDSSGYSKAETIKYVQE</sequence>
<dbReference type="EMBL" id="BAABIQ010000026">
    <property type="protein sequence ID" value="GAA4790573.1"/>
    <property type="molecule type" value="Genomic_DNA"/>
</dbReference>
<evidence type="ECO:0000313" key="2">
    <source>
        <dbReference type="Proteomes" id="UP001501411"/>
    </source>
</evidence>
<comment type="caution">
    <text evidence="1">The sequence shown here is derived from an EMBL/GenBank/DDBJ whole genome shotgun (WGS) entry which is preliminary data.</text>
</comment>
<dbReference type="InterPro" id="IPR036275">
    <property type="entry name" value="YdgH-like_sf"/>
</dbReference>
<gene>
    <name evidence="1" type="ORF">GCM10023231_18120</name>
</gene>
<organism evidence="1 2">
    <name type="scientific">Olivibacter ginsenosidimutans</name>
    <dbReference type="NCBI Taxonomy" id="1176537"/>
    <lineage>
        <taxon>Bacteria</taxon>
        <taxon>Pseudomonadati</taxon>
        <taxon>Bacteroidota</taxon>
        <taxon>Sphingobacteriia</taxon>
        <taxon>Sphingobacteriales</taxon>
        <taxon>Sphingobacteriaceae</taxon>
        <taxon>Olivibacter</taxon>
    </lineage>
</organism>
<name>A0ABP9B747_9SPHI</name>
<dbReference type="SUPFAM" id="SSF159871">
    <property type="entry name" value="YdgH-like"/>
    <property type="match status" value="1"/>
</dbReference>